<comment type="caution">
    <text evidence="1">The sequence shown here is derived from an EMBL/GenBank/DDBJ whole genome shotgun (WGS) entry which is preliminary data.</text>
</comment>
<reference evidence="1 2" key="1">
    <citation type="submission" date="2022-11" db="EMBL/GenBank/DDBJ databases">
        <title>The characterization of three novel Bacteroidetes species and genomic analysis of their roles in tidal elemental geochemical cycles.</title>
        <authorList>
            <person name="Ma K."/>
        </authorList>
    </citation>
    <scope>NUCLEOTIDE SEQUENCE [LARGE SCALE GENOMIC DNA]</scope>
    <source>
        <strain evidence="1 2">M17</strain>
    </source>
</reference>
<dbReference type="InterPro" id="IPR036737">
    <property type="entry name" value="OmpA-like_sf"/>
</dbReference>
<evidence type="ECO:0000313" key="2">
    <source>
        <dbReference type="Proteomes" id="UP001209885"/>
    </source>
</evidence>
<organism evidence="1 2">
    <name type="scientific">Mangrovivirga halotolerans</name>
    <dbReference type="NCBI Taxonomy" id="2993936"/>
    <lineage>
        <taxon>Bacteria</taxon>
        <taxon>Pseudomonadati</taxon>
        <taxon>Bacteroidota</taxon>
        <taxon>Cytophagia</taxon>
        <taxon>Cytophagales</taxon>
        <taxon>Mangrovivirgaceae</taxon>
        <taxon>Mangrovivirga</taxon>
    </lineage>
</organism>
<evidence type="ECO:0008006" key="3">
    <source>
        <dbReference type="Google" id="ProtNLM"/>
    </source>
</evidence>
<dbReference type="RefSeq" id="WP_266057037.1">
    <property type="nucleotide sequence ID" value="NZ_JAPFQN010000006.1"/>
</dbReference>
<gene>
    <name evidence="1" type="ORF">OO013_11940</name>
</gene>
<dbReference type="Proteomes" id="UP001209885">
    <property type="component" value="Unassembled WGS sequence"/>
</dbReference>
<dbReference type="SUPFAM" id="SSF103088">
    <property type="entry name" value="OmpA-like"/>
    <property type="match status" value="1"/>
</dbReference>
<proteinExistence type="predicted"/>
<name>A0ABT3RTA3_9BACT</name>
<dbReference type="EMBL" id="JAPFQN010000006">
    <property type="protein sequence ID" value="MCX2744583.1"/>
    <property type="molecule type" value="Genomic_DNA"/>
</dbReference>
<protein>
    <recommendedName>
        <fullName evidence="3">OmpA family protein</fullName>
    </recommendedName>
</protein>
<sequence length="623" mass="73260">MNSGKFIWLIFILPFLINGQDYYEDPGDKYPKYCEECVITLNQLPSTVEYGLTGRGDSVFFVTNEKEWFFEQLITSSKDGLIVDVVGKELYKCGEKVGYSQRSLHRGIMLPPVFEDELEERIEKRDNGYYYIYLGSTSDIELQSDNLEYNLIILQKGYHCFYNTFYDLPPPNWKLPLSFFRVQDDTVFLTEKYKWTGKDTVRFSVPFEKAESNINKLALNKLLFNLNLFQNNIDSVVIYGFASIEGSEQRNKILQINRARSVAGYIRGYSDNRFPLEILTEENWAQFYRDISKTSWAYLVGKPKSTIRNYVNANSGTFEPILKNHRATVVDLYLSPRETEINNYDKIPEDFFQYPPTPGKTDGILDYIKRKNISVENLLGKVFDEAREPYKWLNEIVLTKHFRNEIPVKEAWWYFERAGNYGELPNWFKYNNLNLTCKLLFHEDSFSTIEERKYFNRLDQVPDSLVDQAYYKIRLNKFLLMAERAKQQKDYKELDLILQVLEMTLKKTELTPKETQQTARFLEYFGFSEMAIDVLSEYAYQQGVNPGVVSDYIAFTITREAFMRSPAYRELLKRFSQREKSLFCQLFNSYKNGGISFQLLEDRYLRDLYCSSCATPEKEGEGN</sequence>
<evidence type="ECO:0000313" key="1">
    <source>
        <dbReference type="EMBL" id="MCX2744583.1"/>
    </source>
</evidence>
<accession>A0ABT3RTA3</accession>
<keyword evidence="2" id="KW-1185">Reference proteome</keyword>